<evidence type="ECO:0000256" key="4">
    <source>
        <dbReference type="ARBA" id="ARBA00022532"/>
    </source>
</evidence>
<dbReference type="AlphaFoldDB" id="A0A1T1H9C1"/>
<dbReference type="InterPro" id="IPR036969">
    <property type="entry name" value="Citrate_synthase_sf"/>
</dbReference>
<dbReference type="PANTHER" id="PTHR11739">
    <property type="entry name" value="CITRATE SYNTHASE"/>
    <property type="match status" value="1"/>
</dbReference>
<dbReference type="NCBIfam" id="TIGR01800">
    <property type="entry name" value="cit_synth_II"/>
    <property type="match status" value="1"/>
</dbReference>
<sequence>MVDKKLAGAGLRGQSAGETALCTVGKTGAGLTYRGYDMKELAEKAQFEEVSYLLAYGKLPNQSELDAYKAKLKNLRALPEPLKVVLEQIPADAHPMDVMRTGVSMLGNLETENDFSEQTDHIDRMMAAFPGIINYWYNFTHNDKRINVETDADSIAEQFLWTLHDKKPDPLHVKVMHASLILYAEHEFNASTFTARVCASTLSDIHSCVTAAIGSLRGPLHGGANEAAMDMIEQWKSADEAEEAIMGMLARKDKIMGFGHAIYRESDPRNAIIKEWSKKLSEAVGDTHLYAVSERVEAVMWREKKLFCNADFFHASAYHFMGIPTKLFTPIFVCSRASGWTAHVMEQRANNRIIRPSADYTGPESAEWVDIKDRA</sequence>
<protein>
    <recommendedName>
        <fullName evidence="8">Citrate synthase</fullName>
    </recommendedName>
</protein>
<dbReference type="InterPro" id="IPR016142">
    <property type="entry name" value="Citrate_synth-like_lrg_a-sub"/>
</dbReference>
<dbReference type="FunFam" id="1.10.230.10:FF:000003">
    <property type="entry name" value="Citrate synthase"/>
    <property type="match status" value="1"/>
</dbReference>
<dbReference type="GO" id="GO:0005975">
    <property type="term" value="P:carbohydrate metabolic process"/>
    <property type="evidence" value="ECO:0007669"/>
    <property type="project" value="TreeGrafter"/>
</dbReference>
<dbReference type="GO" id="GO:0050440">
    <property type="term" value="F:2-methylcitrate synthase activity"/>
    <property type="evidence" value="ECO:0007669"/>
    <property type="project" value="UniProtKB-EC"/>
</dbReference>
<comment type="caution">
    <text evidence="11">The sequence shown here is derived from an EMBL/GenBank/DDBJ whole genome shotgun (WGS) entry which is preliminary data.</text>
</comment>
<evidence type="ECO:0000256" key="7">
    <source>
        <dbReference type="ARBA" id="ARBA00049288"/>
    </source>
</evidence>
<evidence type="ECO:0000256" key="9">
    <source>
        <dbReference type="PIRSR" id="PIRSR001369-1"/>
    </source>
</evidence>
<comment type="catalytic activity">
    <reaction evidence="7">
        <text>oxaloacetate + acetyl-CoA + H2O = citrate + CoA + H(+)</text>
        <dbReference type="Rhea" id="RHEA:16845"/>
        <dbReference type="ChEBI" id="CHEBI:15377"/>
        <dbReference type="ChEBI" id="CHEBI:15378"/>
        <dbReference type="ChEBI" id="CHEBI:16452"/>
        <dbReference type="ChEBI" id="CHEBI:16947"/>
        <dbReference type="ChEBI" id="CHEBI:57287"/>
        <dbReference type="ChEBI" id="CHEBI:57288"/>
        <dbReference type="EC" id="2.3.3.16"/>
    </reaction>
</comment>
<dbReference type="PANTHER" id="PTHR11739:SF25">
    <property type="entry name" value="CITRATE SYNTHASE-RELATED PROTEIN DDB_G0287281"/>
    <property type="match status" value="1"/>
</dbReference>
<dbReference type="RefSeq" id="WP_078320484.1">
    <property type="nucleotide sequence ID" value="NZ_FXTS01000008.1"/>
</dbReference>
<gene>
    <name evidence="11" type="ORF">BTA35_0214260</name>
</gene>
<keyword evidence="12" id="KW-1185">Reference proteome</keyword>
<dbReference type="STRING" id="966.BTA35_0214260"/>
<dbReference type="InterPro" id="IPR011278">
    <property type="entry name" value="2-MeCitrate/Citrate_synth_II"/>
</dbReference>
<dbReference type="NCBIfam" id="NF009006">
    <property type="entry name" value="PRK12351.1"/>
    <property type="match status" value="1"/>
</dbReference>
<dbReference type="GO" id="GO:0005737">
    <property type="term" value="C:cytoplasm"/>
    <property type="evidence" value="ECO:0007669"/>
    <property type="project" value="InterPro"/>
</dbReference>
<dbReference type="InterPro" id="IPR002020">
    <property type="entry name" value="Citrate_synthase"/>
</dbReference>
<dbReference type="InterPro" id="IPR019810">
    <property type="entry name" value="Citrate_synthase_AS"/>
</dbReference>
<evidence type="ECO:0000313" key="12">
    <source>
        <dbReference type="Proteomes" id="UP000190064"/>
    </source>
</evidence>
<organism evidence="11 12">
    <name type="scientific">Oceanospirillum linum</name>
    <dbReference type="NCBI Taxonomy" id="966"/>
    <lineage>
        <taxon>Bacteria</taxon>
        <taxon>Pseudomonadati</taxon>
        <taxon>Pseudomonadota</taxon>
        <taxon>Gammaproteobacteria</taxon>
        <taxon>Oceanospirillales</taxon>
        <taxon>Oceanospirillaceae</taxon>
        <taxon>Oceanospirillum</taxon>
    </lineage>
</organism>
<evidence type="ECO:0000256" key="1">
    <source>
        <dbReference type="ARBA" id="ARBA00004751"/>
    </source>
</evidence>
<dbReference type="PROSITE" id="PS00480">
    <property type="entry name" value="CITRATE_SYNTHASE"/>
    <property type="match status" value="1"/>
</dbReference>
<evidence type="ECO:0000256" key="10">
    <source>
        <dbReference type="RuleBase" id="RU003406"/>
    </source>
</evidence>
<keyword evidence="4" id="KW-0816">Tricarboxylic acid cycle</keyword>
<evidence type="ECO:0000256" key="6">
    <source>
        <dbReference type="ARBA" id="ARBA00049052"/>
    </source>
</evidence>
<evidence type="ECO:0000256" key="5">
    <source>
        <dbReference type="ARBA" id="ARBA00022679"/>
    </source>
</evidence>
<feature type="active site" evidence="9">
    <location>
        <position position="260"/>
    </location>
</feature>
<dbReference type="Gene3D" id="1.10.230.10">
    <property type="entry name" value="Cytochrome P450-Terp, domain 2"/>
    <property type="match status" value="1"/>
</dbReference>
<dbReference type="Pfam" id="PF00285">
    <property type="entry name" value="Citrate_synt"/>
    <property type="match status" value="1"/>
</dbReference>
<comment type="catalytic activity">
    <reaction evidence="6">
        <text>propanoyl-CoA + oxaloacetate + H2O = (2S,3S)-2-methylcitrate + CoA + H(+)</text>
        <dbReference type="Rhea" id="RHEA:23780"/>
        <dbReference type="ChEBI" id="CHEBI:15377"/>
        <dbReference type="ChEBI" id="CHEBI:15378"/>
        <dbReference type="ChEBI" id="CHEBI:16452"/>
        <dbReference type="ChEBI" id="CHEBI:57287"/>
        <dbReference type="ChEBI" id="CHEBI:57392"/>
        <dbReference type="ChEBI" id="CHEBI:58853"/>
        <dbReference type="EC" id="2.3.3.5"/>
    </reaction>
</comment>
<comment type="pathway">
    <text evidence="2">Organic acid metabolism; propanoate degradation.</text>
</comment>
<dbReference type="Proteomes" id="UP000190064">
    <property type="component" value="Unassembled WGS sequence"/>
</dbReference>
<evidence type="ECO:0000256" key="2">
    <source>
        <dbReference type="ARBA" id="ARBA00005026"/>
    </source>
</evidence>
<comment type="similarity">
    <text evidence="3 8 10">Belongs to the citrate synthase family.</text>
</comment>
<dbReference type="SUPFAM" id="SSF48256">
    <property type="entry name" value="Citrate synthase"/>
    <property type="match status" value="1"/>
</dbReference>
<dbReference type="CDD" id="cd06108">
    <property type="entry name" value="Ec2MCS_like"/>
    <property type="match status" value="1"/>
</dbReference>
<dbReference type="GO" id="GO:0036440">
    <property type="term" value="F:citrate synthase activity"/>
    <property type="evidence" value="ECO:0007669"/>
    <property type="project" value="UniProtKB-EC"/>
</dbReference>
<evidence type="ECO:0000256" key="8">
    <source>
        <dbReference type="PIRNR" id="PIRNR001369"/>
    </source>
</evidence>
<dbReference type="PIRSF" id="PIRSF001369">
    <property type="entry name" value="Citrate_synth"/>
    <property type="match status" value="1"/>
</dbReference>
<dbReference type="EMBL" id="MTSD02000007">
    <property type="protein sequence ID" value="OOV86366.1"/>
    <property type="molecule type" value="Genomic_DNA"/>
</dbReference>
<dbReference type="UniPathway" id="UPA00223">
    <property type="reaction ID" value="UER00717"/>
</dbReference>
<accession>A0A1T1H9C1</accession>
<dbReference type="InterPro" id="IPR016143">
    <property type="entry name" value="Citrate_synth-like_sm_a-sub"/>
</dbReference>
<dbReference type="PRINTS" id="PR00143">
    <property type="entry name" value="CITRTSNTHASE"/>
</dbReference>
<comment type="pathway">
    <text evidence="1">Carbohydrate metabolism; tricarboxylic acid cycle; isocitrate from oxaloacetate: step 1/2.</text>
</comment>
<keyword evidence="5 8" id="KW-0808">Transferase</keyword>
<feature type="active site" evidence="9">
    <location>
        <position position="311"/>
    </location>
</feature>
<dbReference type="GO" id="GO:0019679">
    <property type="term" value="P:propionate metabolic process, methylcitrate cycle"/>
    <property type="evidence" value="ECO:0007669"/>
    <property type="project" value="TreeGrafter"/>
</dbReference>
<evidence type="ECO:0000313" key="11">
    <source>
        <dbReference type="EMBL" id="OOV86366.1"/>
    </source>
</evidence>
<name>A0A1T1H9C1_OCELI</name>
<dbReference type="GO" id="GO:0006099">
    <property type="term" value="P:tricarboxylic acid cycle"/>
    <property type="evidence" value="ECO:0007669"/>
    <property type="project" value="UniProtKB-UniPathway"/>
</dbReference>
<reference evidence="11" key="1">
    <citation type="submission" date="2017-02" db="EMBL/GenBank/DDBJ databases">
        <title>Draft Genome Sequence of the Salt Water Bacterium Oceanospirillum linum ATCC 11336.</title>
        <authorList>
            <person name="Trachtenberg A.M."/>
            <person name="Carney J.G."/>
            <person name="Linnane J.D."/>
            <person name="Rheaume B.A."/>
            <person name="Pitts N.L."/>
            <person name="Mykles D.L."/>
            <person name="Maclea K.S."/>
        </authorList>
    </citation>
    <scope>NUCLEOTIDE SEQUENCE [LARGE SCALE GENOMIC DNA]</scope>
    <source>
        <strain evidence="11">ATCC 11336</strain>
    </source>
</reference>
<proteinExistence type="inferred from homology"/>
<dbReference type="InterPro" id="IPR024176">
    <property type="entry name" value="Citrate_synthase_bac-typ"/>
</dbReference>
<dbReference type="Gene3D" id="1.10.580.10">
    <property type="entry name" value="Citrate Synthase, domain 1"/>
    <property type="match status" value="1"/>
</dbReference>
<evidence type="ECO:0000256" key="3">
    <source>
        <dbReference type="ARBA" id="ARBA00010566"/>
    </source>
</evidence>